<evidence type="ECO:0000259" key="8">
    <source>
        <dbReference type="Pfam" id="PF03016"/>
    </source>
</evidence>
<feature type="transmembrane region" description="Helical" evidence="7">
    <location>
        <begin position="18"/>
        <end position="39"/>
    </location>
</feature>
<evidence type="ECO:0000256" key="6">
    <source>
        <dbReference type="SAM" id="MobiDB-lite"/>
    </source>
</evidence>
<evidence type="ECO:0000256" key="1">
    <source>
        <dbReference type="ARBA" id="ARBA00004323"/>
    </source>
</evidence>
<evidence type="ECO:0000256" key="2">
    <source>
        <dbReference type="ARBA" id="ARBA00010271"/>
    </source>
</evidence>
<keyword evidence="3" id="KW-0328">Glycosyltransferase</keyword>
<dbReference type="EMBL" id="GHES01005696">
    <property type="protein sequence ID" value="MPA36255.1"/>
    <property type="molecule type" value="Transcribed_RNA"/>
</dbReference>
<evidence type="ECO:0000256" key="7">
    <source>
        <dbReference type="SAM" id="Phobius"/>
    </source>
</evidence>
<dbReference type="GO" id="GO:0000139">
    <property type="term" value="C:Golgi membrane"/>
    <property type="evidence" value="ECO:0007669"/>
    <property type="project" value="UniProtKB-SubCell"/>
</dbReference>
<dbReference type="InterPro" id="IPR040911">
    <property type="entry name" value="Exostosin_GT47"/>
</dbReference>
<accession>A0A5B6YX28</accession>
<name>A0A5B6YX28_DAVIN</name>
<evidence type="ECO:0000313" key="9">
    <source>
        <dbReference type="EMBL" id="MPA36255.1"/>
    </source>
</evidence>
<dbReference type="InterPro" id="IPR004263">
    <property type="entry name" value="Exostosin"/>
</dbReference>
<reference evidence="9" key="1">
    <citation type="submission" date="2019-08" db="EMBL/GenBank/DDBJ databases">
        <title>Reference gene set and small RNA set construction with multiple tissues from Davidia involucrata Baill.</title>
        <authorList>
            <person name="Yang H."/>
            <person name="Zhou C."/>
            <person name="Li G."/>
            <person name="Wang J."/>
            <person name="Gao P."/>
            <person name="Wang M."/>
            <person name="Wang R."/>
            <person name="Zhao Y."/>
        </authorList>
    </citation>
    <scope>NUCLEOTIDE SEQUENCE</scope>
    <source>
        <tissue evidence="9">Mixed with DoveR01_LX</tissue>
    </source>
</reference>
<keyword evidence="4" id="KW-0735">Signal-anchor</keyword>
<comment type="similarity">
    <text evidence="2">Belongs to the glycosyltransferase 47 family.</text>
</comment>
<organism evidence="9">
    <name type="scientific">Davidia involucrata</name>
    <name type="common">Dove tree</name>
    <dbReference type="NCBI Taxonomy" id="16924"/>
    <lineage>
        <taxon>Eukaryota</taxon>
        <taxon>Viridiplantae</taxon>
        <taxon>Streptophyta</taxon>
        <taxon>Embryophyta</taxon>
        <taxon>Tracheophyta</taxon>
        <taxon>Spermatophyta</taxon>
        <taxon>Magnoliopsida</taxon>
        <taxon>eudicotyledons</taxon>
        <taxon>Gunneridae</taxon>
        <taxon>Pentapetalae</taxon>
        <taxon>asterids</taxon>
        <taxon>Cornales</taxon>
        <taxon>Nyssaceae</taxon>
        <taxon>Davidia</taxon>
    </lineage>
</organism>
<dbReference type="PANTHER" id="PTHR11062:SF77">
    <property type="entry name" value="GLYCOSYLTRANSFERASE FAMILY EXOSTOSIN PROTEIN"/>
    <property type="match status" value="1"/>
</dbReference>
<dbReference type="Pfam" id="PF03016">
    <property type="entry name" value="Exostosin_GT47"/>
    <property type="match status" value="1"/>
</dbReference>
<proteinExistence type="inferred from homology"/>
<keyword evidence="7" id="KW-0812">Transmembrane</keyword>
<sequence length="677" mass="78136">MEIGIEFRRLCHVQIQRFLLILVILAAVVVLFQLFALPYEKYISSPSVFVMVGSGTHLNGSKLTDTNIVHGVVNNTIASGLEEKSGYENETEGEDKDYNFASDDDGEVEDYFEIDKDRNSRNELTFERGSTLDKSLTVRNVRATDNGSTQEKVIEFGLGALEQGKESDNDSIPDKDQNVSTYSILGKVHNQADFESLPLMSPNFFSNGMQYLDADSRTSLVSIAANVSPTHNDKQDMDSQPKDTDTALLQTVSVTLRNNSLMTGNSIMKKRGMKTTSISQMYSLLLQNSVSSNSMRRRWSSARDRELQHAKLQIENAPIIRDAPGLYDSLFRNFSMFKRSYELMERMLKVYIYMEGEKPIFHQPHLRGIYASEGWFMKLIEGSKQFVVRDPRKAHLLYLPFSLRILRNSLHEQKFSSQKDMEKYLKDYVDLIAKKYRFWNRTRGADHFIVACHDWAPKITRNNMGSCIRALCNSNVARGFKLGKDVSLPVTYVRSAQDPLKDLGGNPPSERPILAFFAGSMHGYLRPILLQYWKNKEPDMKIFGPMPRDIEGKTKYRNYMKSSKYCICARGYEVHTPRVVESILYECVPVIISDNYVPPFFEVLDWETFSVFIQENDIPNLRNILLSIPEEKYLAMQQRVKMVQQHFLWHKKPVKYDLFHMVLHSVWYNRIFQVKPR</sequence>
<keyword evidence="3" id="KW-0808">Transferase</keyword>
<keyword evidence="7" id="KW-0472">Membrane</keyword>
<evidence type="ECO:0000256" key="5">
    <source>
        <dbReference type="ARBA" id="ARBA00023034"/>
    </source>
</evidence>
<feature type="domain" description="Exostosin GT47" evidence="8">
    <location>
        <begin position="345"/>
        <end position="626"/>
    </location>
</feature>
<dbReference type="AlphaFoldDB" id="A0A5B6YX28"/>
<keyword evidence="5" id="KW-0333">Golgi apparatus</keyword>
<dbReference type="PANTHER" id="PTHR11062">
    <property type="entry name" value="EXOSTOSIN HEPARAN SULFATE GLYCOSYLTRANSFERASE -RELATED"/>
    <property type="match status" value="1"/>
</dbReference>
<gene>
    <name evidence="9" type="ORF">Din_005696</name>
</gene>
<feature type="region of interest" description="Disordered" evidence="6">
    <location>
        <begin position="81"/>
        <end position="100"/>
    </location>
</feature>
<dbReference type="GO" id="GO:0016757">
    <property type="term" value="F:glycosyltransferase activity"/>
    <property type="evidence" value="ECO:0007669"/>
    <property type="project" value="UniProtKB-KW"/>
</dbReference>
<evidence type="ECO:0000256" key="4">
    <source>
        <dbReference type="ARBA" id="ARBA00022968"/>
    </source>
</evidence>
<keyword evidence="7" id="KW-1133">Transmembrane helix</keyword>
<evidence type="ECO:0000256" key="3">
    <source>
        <dbReference type="ARBA" id="ARBA00022676"/>
    </source>
</evidence>
<protein>
    <recommendedName>
        <fullName evidence="8">Exostosin GT47 domain-containing protein</fullName>
    </recommendedName>
</protein>
<comment type="subcellular location">
    <subcellularLocation>
        <location evidence="1">Golgi apparatus membrane</location>
        <topology evidence="1">Single-pass type II membrane protein</topology>
    </subcellularLocation>
</comment>